<evidence type="ECO:0000313" key="3">
    <source>
        <dbReference type="Proteomes" id="UP001273209"/>
    </source>
</evidence>
<dbReference type="RefSeq" id="XP_062753464.1">
    <property type="nucleotide sequence ID" value="XM_062902397.1"/>
</dbReference>
<proteinExistence type="predicted"/>
<organism evidence="2 3">
    <name type="scientific">Trichoderma aggressivum f. europaeum</name>
    <dbReference type="NCBI Taxonomy" id="173218"/>
    <lineage>
        <taxon>Eukaryota</taxon>
        <taxon>Fungi</taxon>
        <taxon>Dikarya</taxon>
        <taxon>Ascomycota</taxon>
        <taxon>Pezizomycotina</taxon>
        <taxon>Sordariomycetes</taxon>
        <taxon>Hypocreomycetidae</taxon>
        <taxon>Hypocreales</taxon>
        <taxon>Hypocreaceae</taxon>
        <taxon>Trichoderma</taxon>
    </lineage>
</organism>
<reference evidence="2" key="1">
    <citation type="submission" date="2023-11" db="EMBL/GenBank/DDBJ databases">
        <title>The genome sequences of three competitors of mushroom-forming fungi.</title>
        <authorList>
            <person name="Beijen E."/>
            <person name="Ohm R.A."/>
        </authorList>
    </citation>
    <scope>NUCLEOTIDE SEQUENCE</scope>
    <source>
        <strain evidence="2">CBS 100526</strain>
    </source>
</reference>
<protein>
    <submittedName>
        <fullName evidence="2">Uncharacterized protein</fullName>
    </submittedName>
</protein>
<dbReference type="GeneID" id="87922301"/>
<comment type="caution">
    <text evidence="2">The sequence shown here is derived from an EMBL/GenBank/DDBJ whole genome shotgun (WGS) entry which is preliminary data.</text>
</comment>
<name>A0AAE1I9P3_9HYPO</name>
<gene>
    <name evidence="2" type="ORF">Triagg1_7639</name>
</gene>
<keyword evidence="3" id="KW-1185">Reference proteome</keyword>
<evidence type="ECO:0000256" key="1">
    <source>
        <dbReference type="SAM" id="MobiDB-lite"/>
    </source>
</evidence>
<feature type="region of interest" description="Disordered" evidence="1">
    <location>
        <begin position="216"/>
        <end position="256"/>
    </location>
</feature>
<dbReference type="AlphaFoldDB" id="A0AAE1I9P3"/>
<accession>A0AAE1I9P3</accession>
<sequence>MLSSIHGLTAITCAVRIFSQKGPKLGHGDGINQGPIHGRAIGPTAIQRVPPSSQPLGELKRCYECKYVQPTSSAGTEQREMRVTHWPGDPALYRIAAVFGDHKHRGQAARQGLCLFPALPSPLAQLLDDHGVKAAGRRRASQAANLEARRGDIEALLAQSLGASAPASVCDSRVTCPSPSGGGLIWTWTGSLHWYGVLVSYQSSPLGGEWEWERERAKANALQGPPDPPPLGHQDTRPEQKQAASTQSLPTHSSPPHDLKDFSLVHGLLLFFVFAASHS</sequence>
<evidence type="ECO:0000313" key="2">
    <source>
        <dbReference type="EMBL" id="KAK4067459.1"/>
    </source>
</evidence>
<dbReference type="EMBL" id="JAWRVG010000034">
    <property type="protein sequence ID" value="KAK4067459.1"/>
    <property type="molecule type" value="Genomic_DNA"/>
</dbReference>
<dbReference type="Proteomes" id="UP001273209">
    <property type="component" value="Unassembled WGS sequence"/>
</dbReference>
<feature type="compositionally biased region" description="Polar residues" evidence="1">
    <location>
        <begin position="242"/>
        <end position="254"/>
    </location>
</feature>